<name>I9DCI4_9FIRM</name>
<reference evidence="1 2" key="1">
    <citation type="journal article" date="2015" name="Genome Announc.">
        <title>Complete Genome Sequence of Pelosinus fermentans JBW45, a Member of a Remarkably Competitive Group of Negativicutes in the Firmicutes Phylum.</title>
        <authorList>
            <person name="De Leon K.B."/>
            <person name="Utturkar S.M."/>
            <person name="Camilleri L.B."/>
            <person name="Elias D.A."/>
            <person name="Arkin A.P."/>
            <person name="Fields M.W."/>
            <person name="Brown S.D."/>
            <person name="Wall J.D."/>
        </authorList>
    </citation>
    <scope>NUCLEOTIDE SEQUENCE [LARGE SCALE GENOMIC DNA]</scope>
    <source>
        <strain evidence="1 2">JBW45</strain>
    </source>
</reference>
<dbReference type="EMBL" id="CP010978">
    <property type="protein sequence ID" value="AJQ26931.1"/>
    <property type="molecule type" value="Genomic_DNA"/>
</dbReference>
<dbReference type="STRING" id="1192197.JBW_01581"/>
<dbReference type="KEGG" id="pft:JBW_01581"/>
<proteinExistence type="predicted"/>
<reference evidence="2" key="2">
    <citation type="submission" date="2015-02" db="EMBL/GenBank/DDBJ databases">
        <title>Complete Genome Sequence of Pelosinus fermentans JBW45.</title>
        <authorList>
            <person name="De Leon K.B."/>
            <person name="Utturkar S.M."/>
            <person name="Camilleri L.B."/>
            <person name="Arkin A.P."/>
            <person name="Fields M.W."/>
            <person name="Brown S.D."/>
            <person name="Wall J.D."/>
        </authorList>
    </citation>
    <scope>NUCLEOTIDE SEQUENCE [LARGE SCALE GENOMIC DNA]</scope>
    <source>
        <strain evidence="2">JBW45</strain>
    </source>
</reference>
<sequence length="314" mass="33144">MATETPNIKLKLIEDTDLVNQDLINANSLRLENELTTVRTNIATLNDNVGKVGSKKVDEASRVNGASLVWDTALDQYKHTVITGGGGGASSAADVSNTPAGNISSENVQDAIYELDTKKASVDSPSLTGTPTINGKAIVATDDSRLTDERVPVDDSVTDAKIGNRTAADATPPTSLTSTLLGHLTNIYSMFKLITGKSTGILPPSASLETLWTQADIGTLFISAGSTFSPITRAGRNKTYNKIFVDCHGETPTSLVLTIYHDGALLYTSPAIIQDETSLNVALSITGEQKVQAFVSNTTGLTKGISVSIMQVNR</sequence>
<dbReference type="HOGENOM" id="CLU_885209_0_0_9"/>
<accession>I9DCI4</accession>
<evidence type="ECO:0000313" key="2">
    <source>
        <dbReference type="Proteomes" id="UP000005361"/>
    </source>
</evidence>
<evidence type="ECO:0000313" key="1">
    <source>
        <dbReference type="EMBL" id="AJQ26931.1"/>
    </source>
</evidence>
<organism evidence="1 2">
    <name type="scientific">Pelosinus fermentans JBW45</name>
    <dbReference type="NCBI Taxonomy" id="1192197"/>
    <lineage>
        <taxon>Bacteria</taxon>
        <taxon>Bacillati</taxon>
        <taxon>Bacillota</taxon>
        <taxon>Negativicutes</taxon>
        <taxon>Selenomonadales</taxon>
        <taxon>Sporomusaceae</taxon>
        <taxon>Pelosinus</taxon>
    </lineage>
</organism>
<dbReference type="RefSeq" id="WP_007959750.1">
    <property type="nucleotide sequence ID" value="NZ_CP010978.1"/>
</dbReference>
<dbReference type="AlphaFoldDB" id="I9DCI4"/>
<dbReference type="Proteomes" id="UP000005361">
    <property type="component" value="Chromosome"/>
</dbReference>
<gene>
    <name evidence="1" type="ORF">JBW_01581</name>
</gene>
<protein>
    <submittedName>
        <fullName evidence="1">Uncharacterized protein</fullName>
    </submittedName>
</protein>